<proteinExistence type="predicted"/>
<dbReference type="EMBL" id="JAXCGZ010020902">
    <property type="protein sequence ID" value="KAK7063244.1"/>
    <property type="molecule type" value="Genomic_DNA"/>
</dbReference>
<dbReference type="Proteomes" id="UP001381693">
    <property type="component" value="Unassembled WGS sequence"/>
</dbReference>
<gene>
    <name evidence="1" type="ORF">SK128_006712</name>
</gene>
<keyword evidence="2" id="KW-1185">Reference proteome</keyword>
<protein>
    <submittedName>
        <fullName evidence="1">Uncharacterized protein</fullName>
    </submittedName>
</protein>
<evidence type="ECO:0000313" key="2">
    <source>
        <dbReference type="Proteomes" id="UP001381693"/>
    </source>
</evidence>
<comment type="caution">
    <text evidence="1">The sequence shown here is derived from an EMBL/GenBank/DDBJ whole genome shotgun (WGS) entry which is preliminary data.</text>
</comment>
<name>A0AAN8WH65_HALRR</name>
<accession>A0AAN8WH65</accession>
<feature type="non-terminal residue" evidence="1">
    <location>
        <position position="412"/>
    </location>
</feature>
<organism evidence="1 2">
    <name type="scientific">Halocaridina rubra</name>
    <name type="common">Hawaiian red shrimp</name>
    <dbReference type="NCBI Taxonomy" id="373956"/>
    <lineage>
        <taxon>Eukaryota</taxon>
        <taxon>Metazoa</taxon>
        <taxon>Ecdysozoa</taxon>
        <taxon>Arthropoda</taxon>
        <taxon>Crustacea</taxon>
        <taxon>Multicrustacea</taxon>
        <taxon>Malacostraca</taxon>
        <taxon>Eumalacostraca</taxon>
        <taxon>Eucarida</taxon>
        <taxon>Decapoda</taxon>
        <taxon>Pleocyemata</taxon>
        <taxon>Caridea</taxon>
        <taxon>Atyoidea</taxon>
        <taxon>Atyidae</taxon>
        <taxon>Halocaridina</taxon>
    </lineage>
</organism>
<reference evidence="1 2" key="1">
    <citation type="submission" date="2023-11" db="EMBL/GenBank/DDBJ databases">
        <title>Halocaridina rubra genome assembly.</title>
        <authorList>
            <person name="Smith C."/>
        </authorList>
    </citation>
    <scope>NUCLEOTIDE SEQUENCE [LARGE SCALE GENOMIC DNA]</scope>
    <source>
        <strain evidence="1">EP-1</strain>
        <tissue evidence="1">Whole</tissue>
    </source>
</reference>
<sequence length="412" mass="46060">MAIRNSIFNFSVVVEQIQLDILRLLMDAKDAALYQNSSRALFLAKFRTFLKEHAPGSRVPAVSFTPLPVILCLFHHLLSIFYELWLSENPGSEVTIPPRLFYEGSLNYFDTDRLGGLESHLQKTLKKELEEHLPRPYTETSEVIDNATAGGTSFGTDIEMDLDGPSTSGALLGEPLVSQKPTESLDVHHMNMTSVSKEDKSLRHPQTKLIHDSLLHLLDGIVLLYHIGAHKQLGKIAAQRDSMNDNIAHVLELDKKINYCSQNGSHPSLLEEMGSSRAVFINKLEEQARQQAWVTAAVHSQTKHMQLINLIEVILKTLKNASNEGGLFGFVPDFYVSSLTEMCTAIRLYFTEPPEKVPESQNLLTAVGEFLALHFCDSRIVYANSKDSLIQALGGFVFHQTTLTALEMMPEQ</sequence>
<evidence type="ECO:0000313" key="1">
    <source>
        <dbReference type="EMBL" id="KAK7063244.1"/>
    </source>
</evidence>
<dbReference type="AlphaFoldDB" id="A0AAN8WH65"/>